<comment type="caution">
    <text evidence="2">The sequence shown here is derived from an EMBL/GenBank/DDBJ whole genome shotgun (WGS) entry which is preliminary data.</text>
</comment>
<gene>
    <name evidence="2" type="ORF">NF867_09785</name>
</gene>
<dbReference type="EMBL" id="JAMWYS010000032">
    <property type="protein sequence ID" value="MCO4293154.1"/>
    <property type="molecule type" value="Genomic_DNA"/>
</dbReference>
<dbReference type="Pfam" id="PF14534">
    <property type="entry name" value="DUF4440"/>
    <property type="match status" value="1"/>
</dbReference>
<evidence type="ECO:0000313" key="3">
    <source>
        <dbReference type="Proteomes" id="UP001155182"/>
    </source>
</evidence>
<dbReference type="AlphaFoldDB" id="A0A9X2JD26"/>
<name>A0A9X2JD26_9SPHI</name>
<keyword evidence="3" id="KW-1185">Reference proteome</keyword>
<dbReference type="InterPro" id="IPR032710">
    <property type="entry name" value="NTF2-like_dom_sf"/>
</dbReference>
<evidence type="ECO:0000259" key="1">
    <source>
        <dbReference type="Pfam" id="PF14534"/>
    </source>
</evidence>
<dbReference type="Proteomes" id="UP001155182">
    <property type="component" value="Unassembled WGS sequence"/>
</dbReference>
<accession>A0A9X2JD26</accession>
<dbReference type="RefSeq" id="WP_252587656.1">
    <property type="nucleotide sequence ID" value="NZ_JAMWYS010000032.1"/>
</dbReference>
<protein>
    <submittedName>
        <fullName evidence="2">Nuclear transport factor 2 family protein</fullName>
    </submittedName>
</protein>
<dbReference type="InterPro" id="IPR027843">
    <property type="entry name" value="DUF4440"/>
</dbReference>
<reference evidence="2" key="1">
    <citation type="submission" date="2022-06" db="EMBL/GenBank/DDBJ databases">
        <title>Solitalea sp. MAHUQ-68 isolated from rhizospheric soil.</title>
        <authorList>
            <person name="Huq M.A."/>
        </authorList>
    </citation>
    <scope>NUCLEOTIDE SEQUENCE</scope>
    <source>
        <strain evidence="2">MAHUQ-68</strain>
    </source>
</reference>
<evidence type="ECO:0000313" key="2">
    <source>
        <dbReference type="EMBL" id="MCO4293154.1"/>
    </source>
</evidence>
<feature type="domain" description="DUF4440" evidence="1">
    <location>
        <begin position="188"/>
        <end position="295"/>
    </location>
</feature>
<dbReference type="Gene3D" id="3.10.450.50">
    <property type="match status" value="2"/>
</dbReference>
<organism evidence="2 3">
    <name type="scientific">Solitalea agri</name>
    <dbReference type="NCBI Taxonomy" id="2953739"/>
    <lineage>
        <taxon>Bacteria</taxon>
        <taxon>Pseudomonadati</taxon>
        <taxon>Bacteroidota</taxon>
        <taxon>Sphingobacteriia</taxon>
        <taxon>Sphingobacteriales</taxon>
        <taxon>Sphingobacteriaceae</taxon>
        <taxon>Solitalea</taxon>
    </lineage>
</organism>
<proteinExistence type="predicted"/>
<dbReference type="SUPFAM" id="SSF54427">
    <property type="entry name" value="NTF2-like"/>
    <property type="match status" value="2"/>
</dbReference>
<sequence>MTSSGYFKILFIVFNLLLTFTNGFSQSVPDYIKELTDREKQFAQLAAEKGIKASFMSVLYEDGIVFRPEPVNGLNYFKQLPDGIDGILSWEPVFADVSNDQTLGYTTGPFEYKNESNGVTNVNYGQYVSIWIKPKKKWELMVDLGIAHSKPSFVPQFAYANPMTFGMKRSTFDFVAEEQQKNTMEVLKATDELYCSALNINKTESSYKEYLSREVRLLRNNSLPILGKAAAMKFLLDQTAMYNYKSTKVYAAPSRDLGYTIGIVAITTLVNDKQVVNSYNYVRIWRKENAGYWRVVLDIEAPIPAKEEQE</sequence>